<comment type="caution">
    <text evidence="1">The sequence shown here is derived from an EMBL/GenBank/DDBJ whole genome shotgun (WGS) entry which is preliminary data.</text>
</comment>
<sequence>MPITKYCEVFGLTLAQINRRLERGIWQKNVQVLQVEGVKERIIDLDEVDKWARKNKCHVG</sequence>
<accession>A0A0A2XFQ8</accession>
<dbReference type="Proteomes" id="UP000030526">
    <property type="component" value="Unassembled WGS sequence"/>
</dbReference>
<organism evidence="1 2">
    <name type="scientific">Gallibacterium anatis</name>
    <dbReference type="NCBI Taxonomy" id="750"/>
    <lineage>
        <taxon>Bacteria</taxon>
        <taxon>Pseudomonadati</taxon>
        <taxon>Pseudomonadota</taxon>
        <taxon>Gammaproteobacteria</taxon>
        <taxon>Pasteurellales</taxon>
        <taxon>Pasteurellaceae</taxon>
        <taxon>Gallibacterium</taxon>
    </lineage>
</organism>
<dbReference type="AlphaFoldDB" id="A0A0A2XFQ8"/>
<dbReference type="EMBL" id="JPXS01000060">
    <property type="protein sequence ID" value="KGQ29852.1"/>
    <property type="molecule type" value="Genomic_DNA"/>
</dbReference>
<protein>
    <submittedName>
        <fullName evidence="1">Phage excisionase</fullName>
    </submittedName>
</protein>
<evidence type="ECO:0000313" key="1">
    <source>
        <dbReference type="EMBL" id="KGQ29852.1"/>
    </source>
</evidence>
<gene>
    <name evidence="1" type="ORF">JP32_10115</name>
</gene>
<name>A0A0A2XFQ8_9PAST</name>
<proteinExistence type="predicted"/>
<reference evidence="1 2" key="1">
    <citation type="submission" date="2014-08" db="EMBL/GenBank/DDBJ databases">
        <title>Chaperone-usher fimbriae in a diverse selection of Gallibacterium genomes.</title>
        <authorList>
            <person name="Kudirkiene E."/>
            <person name="Bager R.J."/>
            <person name="Johnson T.J."/>
            <person name="Bojesen A.M."/>
        </authorList>
    </citation>
    <scope>NUCLEOTIDE SEQUENCE [LARGE SCALE GENOMIC DNA]</scope>
    <source>
        <strain evidence="1 2">20558/3kl.</strain>
    </source>
</reference>
<evidence type="ECO:0000313" key="2">
    <source>
        <dbReference type="Proteomes" id="UP000030526"/>
    </source>
</evidence>